<feature type="compositionally biased region" description="Low complexity" evidence="3">
    <location>
        <begin position="1"/>
        <end position="27"/>
    </location>
</feature>
<dbReference type="InterPro" id="IPR012337">
    <property type="entry name" value="RNaseH-like_sf"/>
</dbReference>
<dbReference type="GO" id="GO:0003676">
    <property type="term" value="F:nucleic acid binding"/>
    <property type="evidence" value="ECO:0007669"/>
    <property type="project" value="InterPro"/>
</dbReference>
<dbReference type="InterPro" id="IPR002562">
    <property type="entry name" value="3'-5'_exonuclease_dom"/>
</dbReference>
<dbReference type="GO" id="GO:0008408">
    <property type="term" value="F:3'-5' exonuclease activity"/>
    <property type="evidence" value="ECO:0007669"/>
    <property type="project" value="InterPro"/>
</dbReference>
<feature type="domain" description="3'-5' exonuclease" evidence="4">
    <location>
        <begin position="101"/>
        <end position="265"/>
    </location>
</feature>
<feature type="region of interest" description="Disordered" evidence="3">
    <location>
        <begin position="1"/>
        <end position="81"/>
    </location>
</feature>
<dbReference type="SUPFAM" id="SSF53098">
    <property type="entry name" value="Ribonuclease H-like"/>
    <property type="match status" value="1"/>
</dbReference>
<evidence type="ECO:0000256" key="3">
    <source>
        <dbReference type="SAM" id="MobiDB-lite"/>
    </source>
</evidence>
<gene>
    <name evidence="5" type="ORF">CONPUDRAFT_58828</name>
</gene>
<dbReference type="InterPro" id="IPR051132">
    <property type="entry name" value="3-5_Exonuclease_domain"/>
</dbReference>
<dbReference type="GO" id="GO:0005634">
    <property type="term" value="C:nucleus"/>
    <property type="evidence" value="ECO:0007669"/>
    <property type="project" value="TreeGrafter"/>
</dbReference>
<dbReference type="PANTHER" id="PTHR13620:SF104">
    <property type="entry name" value="EXONUCLEASE 3'-5' DOMAIN-CONTAINING PROTEIN 2"/>
    <property type="match status" value="1"/>
</dbReference>
<evidence type="ECO:0000313" key="5">
    <source>
        <dbReference type="EMBL" id="EIW79838.1"/>
    </source>
</evidence>
<comment type="caution">
    <text evidence="5">The sequence shown here is derived from an EMBL/GenBank/DDBJ whole genome shotgun (WGS) entry which is preliminary data.</text>
</comment>
<dbReference type="KEGG" id="cput:CONPUDRAFT_58828"/>
<name>A0A5M3MKZ4_CONPW</name>
<keyword evidence="1" id="KW-0540">Nuclease</keyword>
<accession>A0A5M3MKZ4</accession>
<dbReference type="GO" id="GO:0005737">
    <property type="term" value="C:cytoplasm"/>
    <property type="evidence" value="ECO:0007669"/>
    <property type="project" value="TreeGrafter"/>
</dbReference>
<evidence type="ECO:0000313" key="6">
    <source>
        <dbReference type="Proteomes" id="UP000053558"/>
    </source>
</evidence>
<dbReference type="Pfam" id="PF01612">
    <property type="entry name" value="DNA_pol_A_exo1"/>
    <property type="match status" value="1"/>
</dbReference>
<evidence type="ECO:0000259" key="4">
    <source>
        <dbReference type="SMART" id="SM00474"/>
    </source>
</evidence>
<reference evidence="6" key="1">
    <citation type="journal article" date="2012" name="Science">
        <title>The Paleozoic origin of enzymatic lignin decomposition reconstructed from 31 fungal genomes.</title>
        <authorList>
            <person name="Floudas D."/>
            <person name="Binder M."/>
            <person name="Riley R."/>
            <person name="Barry K."/>
            <person name="Blanchette R.A."/>
            <person name="Henrissat B."/>
            <person name="Martinez A.T."/>
            <person name="Otillar R."/>
            <person name="Spatafora J.W."/>
            <person name="Yadav J.S."/>
            <person name="Aerts A."/>
            <person name="Benoit I."/>
            <person name="Boyd A."/>
            <person name="Carlson A."/>
            <person name="Copeland A."/>
            <person name="Coutinho P.M."/>
            <person name="de Vries R.P."/>
            <person name="Ferreira P."/>
            <person name="Findley K."/>
            <person name="Foster B."/>
            <person name="Gaskell J."/>
            <person name="Glotzer D."/>
            <person name="Gorecki P."/>
            <person name="Heitman J."/>
            <person name="Hesse C."/>
            <person name="Hori C."/>
            <person name="Igarashi K."/>
            <person name="Jurgens J.A."/>
            <person name="Kallen N."/>
            <person name="Kersten P."/>
            <person name="Kohler A."/>
            <person name="Kuees U."/>
            <person name="Kumar T.K.A."/>
            <person name="Kuo A."/>
            <person name="LaButti K."/>
            <person name="Larrondo L.F."/>
            <person name="Lindquist E."/>
            <person name="Ling A."/>
            <person name="Lombard V."/>
            <person name="Lucas S."/>
            <person name="Lundell T."/>
            <person name="Martin R."/>
            <person name="McLaughlin D.J."/>
            <person name="Morgenstern I."/>
            <person name="Morin E."/>
            <person name="Murat C."/>
            <person name="Nagy L.G."/>
            <person name="Nolan M."/>
            <person name="Ohm R.A."/>
            <person name="Patyshakuliyeva A."/>
            <person name="Rokas A."/>
            <person name="Ruiz-Duenas F.J."/>
            <person name="Sabat G."/>
            <person name="Salamov A."/>
            <person name="Samejima M."/>
            <person name="Schmutz J."/>
            <person name="Slot J.C."/>
            <person name="St John F."/>
            <person name="Stenlid J."/>
            <person name="Sun H."/>
            <person name="Sun S."/>
            <person name="Syed K."/>
            <person name="Tsang A."/>
            <person name="Wiebenga A."/>
            <person name="Young D."/>
            <person name="Pisabarro A."/>
            <person name="Eastwood D.C."/>
            <person name="Martin F."/>
            <person name="Cullen D."/>
            <person name="Grigoriev I.V."/>
            <person name="Hibbett D.S."/>
        </authorList>
    </citation>
    <scope>NUCLEOTIDE SEQUENCE [LARGE SCALE GENOMIC DNA]</scope>
    <source>
        <strain evidence="6">RWD-64-598 SS2</strain>
    </source>
</reference>
<evidence type="ECO:0000256" key="2">
    <source>
        <dbReference type="ARBA" id="ARBA00022801"/>
    </source>
</evidence>
<dbReference type="PANTHER" id="PTHR13620">
    <property type="entry name" value="3-5 EXONUCLEASE"/>
    <property type="match status" value="1"/>
</dbReference>
<dbReference type="AlphaFoldDB" id="A0A5M3MKZ4"/>
<sequence length="417" mass="45721">MGTLPSSAVTSSIASSFSATAPSSSTSHPQLSVPPPAIKRKTSASDSLPGQRRRVDEPVDATISTVPKQPSSAETTTPAPLVDEDLPVYSFTDYKDPDPAVVYIRDEKEADRLVQTLEGPLGFDMEWRVFWNPYSQGRTALVQLCDKRTILLIQEVIENPSIVKTGANIMNDGEKLFRDFGIRAHGLVELGMFAKVADDEFMKTYSRRIVALAKMVAMYLRKTLAKGAERTSNWELVLDSKKIEYAANDVHSGCLVYHRLLDIAAEANKEIDMSAVKLDVRSSAEARFVPANTTSTSTASSVAVDSAASQVSTTSASRTAKGSYNTPLPGDPPRPQWMRAYNMWHHRDVPLSEMCSSLMCGGRVEPLKSGTVIGYIVKALQADPSLPYDIGRLTELVKMDADSWKRCGPWILTQEAR</sequence>
<dbReference type="GeneID" id="19207983"/>
<feature type="region of interest" description="Disordered" evidence="3">
    <location>
        <begin position="313"/>
        <end position="332"/>
    </location>
</feature>
<dbReference type="GO" id="GO:0006139">
    <property type="term" value="P:nucleobase-containing compound metabolic process"/>
    <property type="evidence" value="ECO:0007669"/>
    <property type="project" value="InterPro"/>
</dbReference>
<dbReference type="SMART" id="SM00474">
    <property type="entry name" value="35EXOc"/>
    <property type="match status" value="1"/>
</dbReference>
<protein>
    <submittedName>
        <fullName evidence="5">Ribonuclease H-like protein</fullName>
    </submittedName>
</protein>
<dbReference type="CDD" id="cd06141">
    <property type="entry name" value="WRN_exo"/>
    <property type="match status" value="1"/>
</dbReference>
<dbReference type="InterPro" id="IPR036397">
    <property type="entry name" value="RNaseH_sf"/>
</dbReference>
<evidence type="ECO:0000256" key="1">
    <source>
        <dbReference type="ARBA" id="ARBA00022722"/>
    </source>
</evidence>
<proteinExistence type="predicted"/>
<dbReference type="Gene3D" id="3.30.420.10">
    <property type="entry name" value="Ribonuclease H-like superfamily/Ribonuclease H"/>
    <property type="match status" value="1"/>
</dbReference>
<keyword evidence="2" id="KW-0378">Hydrolase</keyword>
<feature type="compositionally biased region" description="Polar residues" evidence="3">
    <location>
        <begin position="62"/>
        <end position="78"/>
    </location>
</feature>
<keyword evidence="6" id="KW-1185">Reference proteome</keyword>
<organism evidence="5 6">
    <name type="scientific">Coniophora puteana (strain RWD-64-598)</name>
    <name type="common">Brown rot fungus</name>
    <dbReference type="NCBI Taxonomy" id="741705"/>
    <lineage>
        <taxon>Eukaryota</taxon>
        <taxon>Fungi</taxon>
        <taxon>Dikarya</taxon>
        <taxon>Basidiomycota</taxon>
        <taxon>Agaricomycotina</taxon>
        <taxon>Agaricomycetes</taxon>
        <taxon>Agaricomycetidae</taxon>
        <taxon>Boletales</taxon>
        <taxon>Coniophorineae</taxon>
        <taxon>Coniophoraceae</taxon>
        <taxon>Coniophora</taxon>
    </lineage>
</organism>
<dbReference type="EMBL" id="JH711580">
    <property type="protein sequence ID" value="EIW79838.1"/>
    <property type="molecule type" value="Genomic_DNA"/>
</dbReference>
<dbReference type="OrthoDB" id="1920326at2759"/>
<dbReference type="Proteomes" id="UP000053558">
    <property type="component" value="Unassembled WGS sequence"/>
</dbReference>
<dbReference type="OMA" id="HLRAYNL"/>
<dbReference type="RefSeq" id="XP_007769790.1">
    <property type="nucleotide sequence ID" value="XM_007771600.1"/>
</dbReference>